<dbReference type="PROSITE" id="PS00061">
    <property type="entry name" value="ADH_SHORT"/>
    <property type="match status" value="1"/>
</dbReference>
<dbReference type="PRINTS" id="PR00080">
    <property type="entry name" value="SDRFAMILY"/>
</dbReference>
<protein>
    <submittedName>
        <fullName evidence="3">3-hydroxybutyrate dehydrogenase</fullName>
    </submittedName>
</protein>
<evidence type="ECO:0000313" key="4">
    <source>
        <dbReference type="Proteomes" id="UP000237511"/>
    </source>
</evidence>
<dbReference type="NCBIfam" id="TIGR01963">
    <property type="entry name" value="PHB_DH"/>
    <property type="match status" value="1"/>
</dbReference>
<proteinExistence type="inferred from homology"/>
<dbReference type="Pfam" id="PF13561">
    <property type="entry name" value="adh_short_C2"/>
    <property type="match status" value="1"/>
</dbReference>
<dbReference type="GO" id="GO:0003858">
    <property type="term" value="F:3-hydroxybutyrate dehydrogenase activity"/>
    <property type="evidence" value="ECO:0007669"/>
    <property type="project" value="InterPro"/>
</dbReference>
<dbReference type="PRINTS" id="PR00081">
    <property type="entry name" value="GDHRDH"/>
</dbReference>
<dbReference type="SUPFAM" id="SSF51735">
    <property type="entry name" value="NAD(P)-binding Rossmann-fold domains"/>
    <property type="match status" value="1"/>
</dbReference>
<organism evidence="3 4">
    <name type="scientific">Sinorhizobium americanum</name>
    <dbReference type="NCBI Taxonomy" id="194963"/>
    <lineage>
        <taxon>Bacteria</taxon>
        <taxon>Pseudomonadati</taxon>
        <taxon>Pseudomonadota</taxon>
        <taxon>Alphaproteobacteria</taxon>
        <taxon>Hyphomicrobiales</taxon>
        <taxon>Rhizobiaceae</taxon>
        <taxon>Sinorhizobium/Ensifer group</taxon>
        <taxon>Sinorhizobium</taxon>
    </lineage>
</organism>
<evidence type="ECO:0000256" key="1">
    <source>
        <dbReference type="ARBA" id="ARBA00006484"/>
    </source>
</evidence>
<dbReference type="InterPro" id="IPR036291">
    <property type="entry name" value="NAD(P)-bd_dom_sf"/>
</dbReference>
<keyword evidence="2" id="KW-0560">Oxidoreductase</keyword>
<accession>A0A2S3YTI3</accession>
<reference evidence="3 4" key="1">
    <citation type="journal article" date="2014" name="Syst. Appl. Microbiol.">
        <title>Microsymbionts of Phaseolus vulgaris in acid and alkaline soils of Mexico.</title>
        <authorList>
            <person name="Verastegui-Valdes M.M."/>
            <person name="Zhang Y.J."/>
            <person name="Rivera-Orduna F.N."/>
            <person name="Cheng H.P."/>
            <person name="Sui X.H."/>
            <person name="Wang E.T."/>
        </authorList>
    </citation>
    <scope>NUCLEOTIDE SEQUENCE [LARGE SCALE GENOMIC DNA]</scope>
    <source>
        <strain evidence="3 4">FG01</strain>
    </source>
</reference>
<comment type="similarity">
    <text evidence="1">Belongs to the short-chain dehydrogenases/reductases (SDR) family.</text>
</comment>
<comment type="caution">
    <text evidence="3">The sequence shown here is derived from an EMBL/GenBank/DDBJ whole genome shotgun (WGS) entry which is preliminary data.</text>
</comment>
<dbReference type="InterPro" id="IPR002347">
    <property type="entry name" value="SDR_fam"/>
</dbReference>
<dbReference type="Proteomes" id="UP000237511">
    <property type="component" value="Unassembled WGS sequence"/>
</dbReference>
<evidence type="ECO:0000256" key="2">
    <source>
        <dbReference type="ARBA" id="ARBA00023002"/>
    </source>
</evidence>
<dbReference type="InterPro" id="IPR020904">
    <property type="entry name" value="Sc_DH/Rdtase_CS"/>
</dbReference>
<gene>
    <name evidence="3" type="ORF">ATY31_05155</name>
</gene>
<dbReference type="NCBIfam" id="NF009093">
    <property type="entry name" value="PRK12429.1"/>
    <property type="match status" value="1"/>
</dbReference>
<dbReference type="Gene3D" id="3.40.50.720">
    <property type="entry name" value="NAD(P)-binding Rossmann-like Domain"/>
    <property type="match status" value="1"/>
</dbReference>
<dbReference type="AlphaFoldDB" id="A0A2S3YTI3"/>
<dbReference type="GO" id="GO:0032787">
    <property type="term" value="P:monocarboxylic acid metabolic process"/>
    <property type="evidence" value="ECO:0007669"/>
    <property type="project" value="UniProtKB-ARBA"/>
</dbReference>
<dbReference type="FunFam" id="3.40.50.720:FF:000084">
    <property type="entry name" value="Short-chain dehydrogenase reductase"/>
    <property type="match status" value="1"/>
</dbReference>
<dbReference type="InterPro" id="IPR011294">
    <property type="entry name" value="3-OHbutyrate_DH"/>
</dbReference>
<dbReference type="PANTHER" id="PTHR42879">
    <property type="entry name" value="3-OXOACYL-(ACYL-CARRIER-PROTEIN) REDUCTASE"/>
    <property type="match status" value="1"/>
</dbReference>
<sequence length="276" mass="28819">MLKATDAEIDSMFGRRTLEGRSAIVTGSTSGIGLGIAQAMARAGAAVMLNGFGNPAEIEGQRAAMADENDVDVAFDSADMSSPEAIRMMVARAVARFGQVDIVVNNAGIQHVAPIAEFPAAKWDAIMAVNLSAAFHLVQATYGQMQSRGYGRIINVASAHGLVASPFKSAYVAAKHGLVGLTKVLALEGAEFGITANAICPGYVWTPLVEQQIDDQAKSHGIARDAVIRDVFLKNQPTKRFATVEEMGALSVFLCTSAAASITGAAIPVDGGWTAH</sequence>
<dbReference type="EMBL" id="LODU01000007">
    <property type="protein sequence ID" value="POH34939.1"/>
    <property type="molecule type" value="Genomic_DNA"/>
</dbReference>
<name>A0A2S3YTI3_9HYPH</name>
<evidence type="ECO:0000313" key="3">
    <source>
        <dbReference type="EMBL" id="POH34939.1"/>
    </source>
</evidence>
<dbReference type="PANTHER" id="PTHR42879:SF2">
    <property type="entry name" value="3-OXOACYL-[ACYL-CARRIER-PROTEIN] REDUCTASE FABG"/>
    <property type="match status" value="1"/>
</dbReference>
<dbReference type="InterPro" id="IPR050259">
    <property type="entry name" value="SDR"/>
</dbReference>
<dbReference type="RefSeq" id="WP_050988194.1">
    <property type="nucleotide sequence ID" value="NZ_LODU01000007.1"/>
</dbReference>